<reference evidence="10 11" key="1">
    <citation type="journal article" date="2011" name="J. Bacteriol.">
        <title>Complete genome sequence of the thermoacidophilic crenarchaeon Thermoproteus uzoniensis 768-20.</title>
        <authorList>
            <person name="Mardanov A.V."/>
            <person name="Gumerov V.M."/>
            <person name="Beletsky A.V."/>
            <person name="Prokofeva M.I."/>
            <person name="Bonch-Osmolovskaya E.A."/>
            <person name="Ravin N.V."/>
            <person name="Skryabin K.G."/>
        </authorList>
    </citation>
    <scope>NUCLEOTIDE SEQUENCE [LARGE SCALE GENOMIC DNA]</scope>
    <source>
        <strain evidence="10 11">768-20</strain>
    </source>
</reference>
<evidence type="ECO:0000256" key="4">
    <source>
        <dbReference type="ARBA" id="ARBA00022989"/>
    </source>
</evidence>
<keyword evidence="4 7" id="KW-1133">Transmembrane helix</keyword>
<feature type="domain" description="ABC3 transporter permease C-terminal" evidence="8">
    <location>
        <begin position="243"/>
        <end position="358"/>
    </location>
</feature>
<dbReference type="Pfam" id="PF02687">
    <property type="entry name" value="FtsX"/>
    <property type="match status" value="1"/>
</dbReference>
<proteinExistence type="inferred from homology"/>
<reference key="2">
    <citation type="submission" date="2011-03" db="EMBL/GenBank/DDBJ databases">
        <title>Complete genome sequence of the thermoacidophilic crenarchaeon Thermoproteus uzoniensis 768-20.</title>
        <authorList>
            <person name="Mardanov A.V."/>
            <person name="Gumerov V.M."/>
            <person name="Beletsky A.V."/>
            <person name="Prokofeva M.I."/>
            <person name="Bonch-Osmolovskaya E.A."/>
            <person name="Ravin N.V."/>
            <person name="Skryabin K.G."/>
        </authorList>
    </citation>
    <scope>NUCLEOTIDE SEQUENCE</scope>
    <source>
        <strain>768-20</strain>
    </source>
</reference>
<evidence type="ECO:0000256" key="2">
    <source>
        <dbReference type="ARBA" id="ARBA00022475"/>
    </source>
</evidence>
<evidence type="ECO:0000259" key="8">
    <source>
        <dbReference type="Pfam" id="PF02687"/>
    </source>
</evidence>
<comment type="similarity">
    <text evidence="6">Belongs to the ABC-4 integral membrane protein family.</text>
</comment>
<feature type="transmembrane region" description="Helical" evidence="7">
    <location>
        <begin position="236"/>
        <end position="261"/>
    </location>
</feature>
<organism evidence="10 11">
    <name type="scientific">Thermoproteus uzoniensis (strain 768-20)</name>
    <dbReference type="NCBI Taxonomy" id="999630"/>
    <lineage>
        <taxon>Archaea</taxon>
        <taxon>Thermoproteota</taxon>
        <taxon>Thermoprotei</taxon>
        <taxon>Thermoproteales</taxon>
        <taxon>Thermoproteaceae</taxon>
        <taxon>Thermoproteus</taxon>
    </lineage>
</organism>
<evidence type="ECO:0000256" key="5">
    <source>
        <dbReference type="ARBA" id="ARBA00023136"/>
    </source>
</evidence>
<keyword evidence="3 7" id="KW-0812">Transmembrane</keyword>
<dbReference type="Proteomes" id="UP000008138">
    <property type="component" value="Chromosome"/>
</dbReference>
<evidence type="ECO:0000256" key="7">
    <source>
        <dbReference type="SAM" id="Phobius"/>
    </source>
</evidence>
<dbReference type="InterPro" id="IPR025857">
    <property type="entry name" value="MacB_PCD"/>
</dbReference>
<dbReference type="Pfam" id="PF12704">
    <property type="entry name" value="MacB_PCD"/>
    <property type="match status" value="1"/>
</dbReference>
<dbReference type="InterPro" id="IPR003838">
    <property type="entry name" value="ABC3_permease_C"/>
</dbReference>
<gene>
    <name evidence="10" type="ordered locus">TUZN_0466</name>
</gene>
<dbReference type="GO" id="GO:0005886">
    <property type="term" value="C:plasma membrane"/>
    <property type="evidence" value="ECO:0007669"/>
    <property type="project" value="UniProtKB-SubCell"/>
</dbReference>
<evidence type="ECO:0000256" key="3">
    <source>
        <dbReference type="ARBA" id="ARBA00022692"/>
    </source>
</evidence>
<evidence type="ECO:0000313" key="11">
    <source>
        <dbReference type="Proteomes" id="UP000008138"/>
    </source>
</evidence>
<dbReference type="PANTHER" id="PTHR30572:SF4">
    <property type="entry name" value="ABC TRANSPORTER PERMEASE YTRF"/>
    <property type="match status" value="1"/>
</dbReference>
<name>F2L3A3_THEU7</name>
<comment type="subcellular location">
    <subcellularLocation>
        <location evidence="1">Cell membrane</location>
        <topology evidence="1">Multi-pass membrane protein</topology>
    </subcellularLocation>
</comment>
<feature type="transmembrane region" description="Helical" evidence="7">
    <location>
        <begin position="328"/>
        <end position="353"/>
    </location>
</feature>
<keyword evidence="2" id="KW-1003">Cell membrane</keyword>
<sequence length="365" mass="39444">MRARKARYLLLVVVIAIGAALMVALSTISVGAKIYVKNQLYQIFPADILIYSNSINIPYAFVSSLRSIPYVQSAEPVVMLTGTLGNKTVTLLGVPLSDIGYFDVELQAGRLPHAGGEAVVESTLGVPLGRDVTIYVYQSSVAPPVKLKATVVGIMSNLLKGFIGPMSLNLVVVPLDWLQQQMGIGDFYNMVFITLKDKSLIQPLAQALKQKYPQAEVYTQQSALSTINRVFNMLNIFFLVIEIIAFLAGVLTTFTVMSITVRERIGEIALLKATGISGRDIALAFVLEVASVGFLGGVAGGVVGYFGALGIKYLLIKLGYFFDVPIPFMPSLFALGVFLSLLVALAGALMPIYRAVTLRPLEILR</sequence>
<dbReference type="PANTHER" id="PTHR30572">
    <property type="entry name" value="MEMBRANE COMPONENT OF TRANSPORTER-RELATED"/>
    <property type="match status" value="1"/>
</dbReference>
<dbReference type="InterPro" id="IPR050250">
    <property type="entry name" value="Macrolide_Exporter_MacB"/>
</dbReference>
<feature type="domain" description="MacB-like periplasmic core" evidence="9">
    <location>
        <begin position="9"/>
        <end position="210"/>
    </location>
</feature>
<dbReference type="KEGG" id="tuz:TUZN_0466"/>
<evidence type="ECO:0008006" key="12">
    <source>
        <dbReference type="Google" id="ProtNLM"/>
    </source>
</evidence>
<accession>F2L3A3</accession>
<protein>
    <recommendedName>
        <fullName evidence="12">ABC transporter permease</fullName>
    </recommendedName>
</protein>
<evidence type="ECO:0000256" key="1">
    <source>
        <dbReference type="ARBA" id="ARBA00004651"/>
    </source>
</evidence>
<keyword evidence="11" id="KW-1185">Reference proteome</keyword>
<dbReference type="GO" id="GO:0022857">
    <property type="term" value="F:transmembrane transporter activity"/>
    <property type="evidence" value="ECO:0007669"/>
    <property type="project" value="TreeGrafter"/>
</dbReference>
<evidence type="ECO:0000313" key="10">
    <source>
        <dbReference type="EMBL" id="AEA11962.1"/>
    </source>
</evidence>
<feature type="transmembrane region" description="Helical" evidence="7">
    <location>
        <begin position="282"/>
        <end position="308"/>
    </location>
</feature>
<dbReference type="eggNOG" id="arCOG02312">
    <property type="taxonomic scope" value="Archaea"/>
</dbReference>
<dbReference type="STRING" id="999630.TUZN_0466"/>
<dbReference type="AlphaFoldDB" id="F2L3A3"/>
<evidence type="ECO:0000256" key="6">
    <source>
        <dbReference type="ARBA" id="ARBA00038076"/>
    </source>
</evidence>
<keyword evidence="5 7" id="KW-0472">Membrane</keyword>
<dbReference type="EMBL" id="CP002590">
    <property type="protein sequence ID" value="AEA11962.1"/>
    <property type="molecule type" value="Genomic_DNA"/>
</dbReference>
<dbReference type="HOGENOM" id="CLU_718908_0_0_2"/>
<evidence type="ECO:0000259" key="9">
    <source>
        <dbReference type="Pfam" id="PF12704"/>
    </source>
</evidence>